<feature type="transmembrane region" description="Helical" evidence="2">
    <location>
        <begin position="232"/>
        <end position="253"/>
    </location>
</feature>
<dbReference type="PANTHER" id="PTHR43592:SF15">
    <property type="entry name" value="CAAX AMINO TERMINAL PROTEASE FAMILY PROTEIN"/>
    <property type="match status" value="1"/>
</dbReference>
<dbReference type="GO" id="GO:0080120">
    <property type="term" value="P:CAAX-box protein maturation"/>
    <property type="evidence" value="ECO:0007669"/>
    <property type="project" value="UniProtKB-ARBA"/>
</dbReference>
<feature type="transmembrane region" description="Helical" evidence="2">
    <location>
        <begin position="273"/>
        <end position="293"/>
    </location>
</feature>
<organism evidence="4">
    <name type="scientific">Timspurckia oligopyrenoides</name>
    <dbReference type="NCBI Taxonomy" id="708627"/>
    <lineage>
        <taxon>Eukaryota</taxon>
        <taxon>Rhodophyta</taxon>
        <taxon>Bangiophyceae</taxon>
        <taxon>Porphyridiales</taxon>
        <taxon>Porphyridiaceae</taxon>
        <taxon>Timspurckia</taxon>
    </lineage>
</organism>
<name>A0A7S0ZEY9_9RHOD</name>
<dbReference type="PANTHER" id="PTHR43592">
    <property type="entry name" value="CAAX AMINO TERMINAL PROTEASE"/>
    <property type="match status" value="1"/>
</dbReference>
<feature type="region of interest" description="Disordered" evidence="1">
    <location>
        <begin position="97"/>
        <end position="127"/>
    </location>
</feature>
<dbReference type="AlphaFoldDB" id="A0A7S0ZEY9"/>
<feature type="transmembrane region" description="Helical" evidence="2">
    <location>
        <begin position="387"/>
        <end position="409"/>
    </location>
</feature>
<feature type="transmembrane region" description="Helical" evidence="2">
    <location>
        <begin position="415"/>
        <end position="433"/>
    </location>
</feature>
<proteinExistence type="predicted"/>
<evidence type="ECO:0000313" key="4">
    <source>
        <dbReference type="EMBL" id="CAD8819741.1"/>
    </source>
</evidence>
<evidence type="ECO:0000256" key="1">
    <source>
        <dbReference type="SAM" id="MobiDB-lite"/>
    </source>
</evidence>
<dbReference type="InterPro" id="IPR003675">
    <property type="entry name" value="Rce1/LyrA-like_dom"/>
</dbReference>
<gene>
    <name evidence="4" type="ORF">TOLI1172_LOCUS4130</name>
</gene>
<feature type="compositionally biased region" description="Low complexity" evidence="1">
    <location>
        <begin position="107"/>
        <end position="116"/>
    </location>
</feature>
<feature type="domain" description="CAAX prenyl protease 2/Lysostaphin resistance protein A-like" evidence="3">
    <location>
        <begin position="370"/>
        <end position="452"/>
    </location>
</feature>
<protein>
    <recommendedName>
        <fullName evidence="3">CAAX prenyl protease 2/Lysostaphin resistance protein A-like domain-containing protein</fullName>
    </recommendedName>
</protein>
<keyword evidence="2" id="KW-0812">Transmembrane</keyword>
<feature type="transmembrane region" description="Helical" evidence="2">
    <location>
        <begin position="145"/>
        <end position="162"/>
    </location>
</feature>
<dbReference type="EMBL" id="HBFP01005825">
    <property type="protein sequence ID" value="CAD8819741.1"/>
    <property type="molecule type" value="Transcribed_RNA"/>
</dbReference>
<reference evidence="4" key="1">
    <citation type="submission" date="2021-01" db="EMBL/GenBank/DDBJ databases">
        <authorList>
            <person name="Corre E."/>
            <person name="Pelletier E."/>
            <person name="Niang G."/>
            <person name="Scheremetjew M."/>
            <person name="Finn R."/>
            <person name="Kale V."/>
            <person name="Holt S."/>
            <person name="Cochrane G."/>
            <person name="Meng A."/>
            <person name="Brown T."/>
            <person name="Cohen L."/>
        </authorList>
    </citation>
    <scope>NUCLEOTIDE SEQUENCE</scope>
    <source>
        <strain evidence="4">CCMP3278</strain>
    </source>
</reference>
<feature type="transmembrane region" description="Helical" evidence="2">
    <location>
        <begin position="314"/>
        <end position="333"/>
    </location>
</feature>
<feature type="transmembrane region" description="Helical" evidence="2">
    <location>
        <begin position="182"/>
        <end position="199"/>
    </location>
</feature>
<keyword evidence="2" id="KW-1133">Transmembrane helix</keyword>
<accession>A0A7S0ZEY9</accession>
<evidence type="ECO:0000259" key="3">
    <source>
        <dbReference type="Pfam" id="PF02517"/>
    </source>
</evidence>
<keyword evidence="2" id="KW-0472">Membrane</keyword>
<evidence type="ECO:0000256" key="2">
    <source>
        <dbReference type="SAM" id="Phobius"/>
    </source>
</evidence>
<sequence>MVATFIVLPTPKFSSLSSISSTSSWVTSADFSSFNRKLQPNQDHVCTCRSSLNRVSSSVLHAASSASKSFSSASLLWRKRHNQSSNVVVSATSDVISSPFPEDESENNSVSKSVESQESENNESRPKWAPKWFPQWLIDVKKQPWMQLALILPLYVLHLLVFSKQSFPLPKQLILHEKMTRLGMDSIVGFLVTVATLVWRKSMKLYPVVPNLLEADNNNPPWSVPRDQRRKVVPTTVVLIIAYIFSGYGALVWEQLLLFSSVYGVPLTIPTLRAWKVLLGHLMWVYMGLKILDQRLHPFFPPKGKWLRLKFKENWGWWALGGYYVSALLFNIADLVNQLVLPPSVFNDETVVSKLINPENRDLVAMAIGSIGPCITAPVFEEVLYRGFLLPALIFYLPISAGLPISSVLFAAHHLNPGGMIPLTVLGLAWAMLYTKSRNLLVTIVIHAMWNSRVFLGSLLGL</sequence>
<dbReference type="GO" id="GO:0004175">
    <property type="term" value="F:endopeptidase activity"/>
    <property type="evidence" value="ECO:0007669"/>
    <property type="project" value="UniProtKB-ARBA"/>
</dbReference>
<dbReference type="Pfam" id="PF02517">
    <property type="entry name" value="Rce1-like"/>
    <property type="match status" value="1"/>
</dbReference>